<gene>
    <name evidence="2" type="primary">RvY_12592-1</name>
    <name evidence="2" type="synonym">RvY_12592.1</name>
    <name evidence="2" type="ORF">RvY_12592</name>
</gene>
<organism evidence="2 3">
    <name type="scientific">Ramazzottius varieornatus</name>
    <name type="common">Water bear</name>
    <name type="synonym">Tardigrade</name>
    <dbReference type="NCBI Taxonomy" id="947166"/>
    <lineage>
        <taxon>Eukaryota</taxon>
        <taxon>Metazoa</taxon>
        <taxon>Ecdysozoa</taxon>
        <taxon>Tardigrada</taxon>
        <taxon>Eutardigrada</taxon>
        <taxon>Parachela</taxon>
        <taxon>Hypsibioidea</taxon>
        <taxon>Ramazzottiidae</taxon>
        <taxon>Ramazzottius</taxon>
    </lineage>
</organism>
<proteinExistence type="predicted"/>
<dbReference type="Proteomes" id="UP000186922">
    <property type="component" value="Unassembled WGS sequence"/>
</dbReference>
<sequence>MESIQTEGWIPTPTTSQGLAYYAAATEVKGKGGATERRLWPLWVCRMSGTIPFQVQGGVAPYHAVRMELPFRWLPFERKRPQPLVDSKDCSDYHHRSTLSAAVTSANRRRNEENRERTQRRRNEARQKQKTL</sequence>
<evidence type="ECO:0000256" key="1">
    <source>
        <dbReference type="SAM" id="MobiDB-lite"/>
    </source>
</evidence>
<evidence type="ECO:0000313" key="2">
    <source>
        <dbReference type="EMBL" id="GAV01970.1"/>
    </source>
</evidence>
<accession>A0A1D1VK34</accession>
<feature type="region of interest" description="Disordered" evidence="1">
    <location>
        <begin position="96"/>
        <end position="132"/>
    </location>
</feature>
<dbReference type="AlphaFoldDB" id="A0A1D1VK34"/>
<comment type="caution">
    <text evidence="2">The sequence shown here is derived from an EMBL/GenBank/DDBJ whole genome shotgun (WGS) entry which is preliminary data.</text>
</comment>
<keyword evidence="3" id="KW-1185">Reference proteome</keyword>
<evidence type="ECO:0000313" key="3">
    <source>
        <dbReference type="Proteomes" id="UP000186922"/>
    </source>
</evidence>
<dbReference type="EMBL" id="BDGG01000007">
    <property type="protein sequence ID" value="GAV01970.1"/>
    <property type="molecule type" value="Genomic_DNA"/>
</dbReference>
<feature type="compositionally biased region" description="Basic and acidic residues" evidence="1">
    <location>
        <begin position="109"/>
        <end position="132"/>
    </location>
</feature>
<reference evidence="2 3" key="1">
    <citation type="journal article" date="2016" name="Nat. Commun.">
        <title>Extremotolerant tardigrade genome and improved radiotolerance of human cultured cells by tardigrade-unique protein.</title>
        <authorList>
            <person name="Hashimoto T."/>
            <person name="Horikawa D.D."/>
            <person name="Saito Y."/>
            <person name="Kuwahara H."/>
            <person name="Kozuka-Hata H."/>
            <person name="Shin-I T."/>
            <person name="Minakuchi Y."/>
            <person name="Ohishi K."/>
            <person name="Motoyama A."/>
            <person name="Aizu T."/>
            <person name="Enomoto A."/>
            <person name="Kondo K."/>
            <person name="Tanaka S."/>
            <person name="Hara Y."/>
            <person name="Koshikawa S."/>
            <person name="Sagara H."/>
            <person name="Miura T."/>
            <person name="Yokobori S."/>
            <person name="Miyagawa K."/>
            <person name="Suzuki Y."/>
            <person name="Kubo T."/>
            <person name="Oyama M."/>
            <person name="Kohara Y."/>
            <person name="Fujiyama A."/>
            <person name="Arakawa K."/>
            <person name="Katayama T."/>
            <person name="Toyoda A."/>
            <person name="Kunieda T."/>
        </authorList>
    </citation>
    <scope>NUCLEOTIDE SEQUENCE [LARGE SCALE GENOMIC DNA]</scope>
    <source>
        <strain evidence="2 3">YOKOZUNA-1</strain>
    </source>
</reference>
<name>A0A1D1VK34_RAMVA</name>
<protein>
    <submittedName>
        <fullName evidence="2">Uncharacterized protein</fullName>
    </submittedName>
</protein>